<dbReference type="AlphaFoldDB" id="A0A835T6J6"/>
<feature type="compositionally biased region" description="Low complexity" evidence="1">
    <location>
        <begin position="206"/>
        <end position="224"/>
    </location>
</feature>
<sequence length="236" mass="22571">MSQNKGFSSKVLGLKFMQRAVEKRKLEADAAAADAAADAAAAAEAEAPAVAPAQATTTQSGQAGAAGDAAWPQASTSGRCIISYEPVPLPGLVRAGGRMSFGPGGMKKTGAAAAAASATEPSAAAAVQAAAAQQGASISDVDMAKTFRKPAELKPWQPSTLRIIDDATVAAGSSAGSGSGGGLGGGSAKSQGQGGKKSAGGGGGASPAAAGKSGKGAAAPNANAFAPLRPPKKQKT</sequence>
<feature type="compositionally biased region" description="Gly residues" evidence="1">
    <location>
        <begin position="175"/>
        <end position="205"/>
    </location>
</feature>
<feature type="region of interest" description="Disordered" evidence="1">
    <location>
        <begin position="171"/>
        <end position="236"/>
    </location>
</feature>
<gene>
    <name evidence="2" type="ORF">HYH02_011374</name>
</gene>
<evidence type="ECO:0000313" key="3">
    <source>
        <dbReference type="Proteomes" id="UP000613740"/>
    </source>
</evidence>
<dbReference type="OrthoDB" id="547324at2759"/>
<feature type="region of interest" description="Disordered" evidence="1">
    <location>
        <begin position="43"/>
        <end position="70"/>
    </location>
</feature>
<evidence type="ECO:0000256" key="1">
    <source>
        <dbReference type="SAM" id="MobiDB-lite"/>
    </source>
</evidence>
<dbReference type="Proteomes" id="UP000613740">
    <property type="component" value="Unassembled WGS sequence"/>
</dbReference>
<evidence type="ECO:0000313" key="2">
    <source>
        <dbReference type="EMBL" id="KAG2437118.1"/>
    </source>
</evidence>
<dbReference type="Pfam" id="PF10175">
    <property type="entry name" value="MPP6"/>
    <property type="match status" value="1"/>
</dbReference>
<accession>A0A835T6J6</accession>
<comment type="caution">
    <text evidence="2">The sequence shown here is derived from an EMBL/GenBank/DDBJ whole genome shotgun (WGS) entry which is preliminary data.</text>
</comment>
<protein>
    <submittedName>
        <fullName evidence="2">Uncharacterized protein</fullName>
    </submittedName>
</protein>
<reference evidence="2" key="1">
    <citation type="journal article" date="2020" name="bioRxiv">
        <title>Comparative genomics of Chlamydomonas.</title>
        <authorList>
            <person name="Craig R.J."/>
            <person name="Hasan A.R."/>
            <person name="Ness R.W."/>
            <person name="Keightley P.D."/>
        </authorList>
    </citation>
    <scope>NUCLEOTIDE SEQUENCE</scope>
    <source>
        <strain evidence="2">CCAP 11/173</strain>
    </source>
</reference>
<dbReference type="EMBL" id="JAEHOD010000047">
    <property type="protein sequence ID" value="KAG2437118.1"/>
    <property type="molecule type" value="Genomic_DNA"/>
</dbReference>
<keyword evidence="3" id="KW-1185">Reference proteome</keyword>
<proteinExistence type="predicted"/>
<organism evidence="2 3">
    <name type="scientific">Chlamydomonas schloesseri</name>
    <dbReference type="NCBI Taxonomy" id="2026947"/>
    <lineage>
        <taxon>Eukaryota</taxon>
        <taxon>Viridiplantae</taxon>
        <taxon>Chlorophyta</taxon>
        <taxon>core chlorophytes</taxon>
        <taxon>Chlorophyceae</taxon>
        <taxon>CS clade</taxon>
        <taxon>Chlamydomonadales</taxon>
        <taxon>Chlamydomonadaceae</taxon>
        <taxon>Chlamydomonas</taxon>
    </lineage>
</organism>
<name>A0A835T6J6_9CHLO</name>